<dbReference type="Proteomes" id="UP000275663">
    <property type="component" value="Chromosome"/>
</dbReference>
<dbReference type="PANTHER" id="PTHR33619">
    <property type="entry name" value="POLYSACCHARIDE EXPORT PROTEIN GFCE-RELATED"/>
    <property type="match status" value="1"/>
</dbReference>
<feature type="chain" id="PRO_5018711336" evidence="15">
    <location>
        <begin position="24"/>
        <end position="263"/>
    </location>
</feature>
<keyword evidence="8" id="KW-0625">Polysaccharide transport</keyword>
<evidence type="ECO:0000256" key="13">
    <source>
        <dbReference type="ARBA" id="ARBA00023237"/>
    </source>
</evidence>
<dbReference type="KEGG" id="upv:EJN92_02320"/>
<dbReference type="InterPro" id="IPR017478">
    <property type="entry name" value="Polysacc_export_EpsE"/>
</dbReference>
<evidence type="ECO:0000259" key="18">
    <source>
        <dbReference type="Pfam" id="PF22461"/>
    </source>
</evidence>
<keyword evidence="9" id="KW-0406">Ion transport</keyword>
<name>A0A3Q9BNK6_9BURK</name>
<feature type="signal peptide" evidence="15">
    <location>
        <begin position="1"/>
        <end position="23"/>
    </location>
</feature>
<keyword evidence="11" id="KW-0472">Membrane</keyword>
<dbReference type="EMBL" id="CP034464">
    <property type="protein sequence ID" value="AZP10951.1"/>
    <property type="molecule type" value="Genomic_DNA"/>
</dbReference>
<proteinExistence type="inferred from homology"/>
<dbReference type="Gene3D" id="3.30.1950.10">
    <property type="entry name" value="wza like domain"/>
    <property type="match status" value="1"/>
</dbReference>
<dbReference type="InterPro" id="IPR019554">
    <property type="entry name" value="Soluble_ligand-bd"/>
</dbReference>
<dbReference type="GO" id="GO:0015288">
    <property type="term" value="F:porin activity"/>
    <property type="evidence" value="ECO:0007669"/>
    <property type="project" value="UniProtKB-KW"/>
</dbReference>
<dbReference type="GO" id="GO:0009279">
    <property type="term" value="C:cell outer membrane"/>
    <property type="evidence" value="ECO:0007669"/>
    <property type="project" value="UniProtKB-SubCell"/>
</dbReference>
<evidence type="ECO:0000256" key="12">
    <source>
        <dbReference type="ARBA" id="ARBA00023139"/>
    </source>
</evidence>
<feature type="domain" description="Polysaccharide export protein N-terminal" evidence="16">
    <location>
        <begin position="24"/>
        <end position="97"/>
    </location>
</feature>
<gene>
    <name evidence="19" type="primary">epsE</name>
    <name evidence="19" type="ORF">EJN92_02320</name>
</gene>
<evidence type="ECO:0000256" key="1">
    <source>
        <dbReference type="ARBA" id="ARBA00004571"/>
    </source>
</evidence>
<dbReference type="Pfam" id="PF10531">
    <property type="entry name" value="SLBB"/>
    <property type="match status" value="1"/>
</dbReference>
<keyword evidence="7 15" id="KW-0732">Signal</keyword>
<dbReference type="PANTHER" id="PTHR33619:SF3">
    <property type="entry name" value="POLYSACCHARIDE EXPORT PROTEIN GFCE-RELATED"/>
    <property type="match status" value="1"/>
</dbReference>
<dbReference type="Gene3D" id="3.10.560.10">
    <property type="entry name" value="Outer membrane lipoprotein wza domain like"/>
    <property type="match status" value="2"/>
</dbReference>
<evidence type="ECO:0000256" key="15">
    <source>
        <dbReference type="SAM" id="SignalP"/>
    </source>
</evidence>
<evidence type="ECO:0000256" key="8">
    <source>
        <dbReference type="ARBA" id="ARBA00023047"/>
    </source>
</evidence>
<evidence type="ECO:0000256" key="7">
    <source>
        <dbReference type="ARBA" id="ARBA00022729"/>
    </source>
</evidence>
<reference evidence="19 20" key="1">
    <citation type="journal article" date="2011" name="Int. J. Syst. Evol. Microbiol.">
        <title>Description of Undibacterium oligocarboniphilum sp. nov., isolated from purified water, and Undibacterium pigrum strain CCUG 49012 as the type strain of Undibacterium parvum sp. nov., and emended descriptions of the genus Undibacterium and the species Undibacterium pigrum.</title>
        <authorList>
            <person name="Eder W."/>
            <person name="Wanner G."/>
            <person name="Ludwig W."/>
            <person name="Busse H.J."/>
            <person name="Ziemke-Kageler F."/>
            <person name="Lang E."/>
        </authorList>
    </citation>
    <scope>NUCLEOTIDE SEQUENCE [LARGE SCALE GENOMIC DNA]</scope>
    <source>
        <strain evidence="19 20">DSM 23061</strain>
    </source>
</reference>
<evidence type="ECO:0000313" key="20">
    <source>
        <dbReference type="Proteomes" id="UP000275663"/>
    </source>
</evidence>
<evidence type="ECO:0000259" key="17">
    <source>
        <dbReference type="Pfam" id="PF10531"/>
    </source>
</evidence>
<dbReference type="GO" id="GO:0006811">
    <property type="term" value="P:monoatomic ion transport"/>
    <property type="evidence" value="ECO:0007669"/>
    <property type="project" value="UniProtKB-KW"/>
</dbReference>
<accession>A0A3Q9BNK6</accession>
<keyword evidence="20" id="KW-1185">Reference proteome</keyword>
<comment type="subcellular location">
    <subcellularLocation>
        <location evidence="1">Cell outer membrane</location>
        <topology evidence="1">Multi-pass membrane protein</topology>
    </subcellularLocation>
</comment>
<dbReference type="InterPro" id="IPR003715">
    <property type="entry name" value="Poly_export_N"/>
</dbReference>
<dbReference type="Pfam" id="PF22461">
    <property type="entry name" value="SLBB_2"/>
    <property type="match status" value="1"/>
</dbReference>
<sequence>MIKKYRLAIMALLLAAWMSLGLAADVQLGAGDVLKITVYDHPDLSLETRVSEAGSISYPLIGQVTVGGISSAAAEKKIAGLLEGGKFIRNAQVNIIVTVMQSQQVSILGQVNRPGRYPIEGRRSILEILALAGGVNSEAGDTATLVRNRNGNSKKEVIDILGMVQSGDLALNAEVLAGDIVYVARAQKFYIYGQVQRPGMYRLERGMTVLQALSVGGGLNARGTERGIRIKRSDLSGVMQEIPVKHDDLIHTDDVVYIQESLF</sequence>
<keyword evidence="4" id="KW-1134">Transmembrane beta strand</keyword>
<evidence type="ECO:0000256" key="9">
    <source>
        <dbReference type="ARBA" id="ARBA00023065"/>
    </source>
</evidence>
<evidence type="ECO:0000313" key="19">
    <source>
        <dbReference type="EMBL" id="AZP10951.1"/>
    </source>
</evidence>
<dbReference type="OrthoDB" id="9815244at2"/>
<keyword evidence="6" id="KW-0812">Transmembrane</keyword>
<dbReference type="AlphaFoldDB" id="A0A3Q9BNK6"/>
<dbReference type="RefSeq" id="WP_126126350.1">
    <property type="nucleotide sequence ID" value="NZ_CP034464.1"/>
</dbReference>
<evidence type="ECO:0000256" key="10">
    <source>
        <dbReference type="ARBA" id="ARBA00023114"/>
    </source>
</evidence>
<evidence type="ECO:0000256" key="5">
    <source>
        <dbReference type="ARBA" id="ARBA00022597"/>
    </source>
</evidence>
<keyword evidence="12" id="KW-0564">Palmitate</keyword>
<feature type="domain" description="Soluble ligand binding" evidence="17">
    <location>
        <begin position="188"/>
        <end position="240"/>
    </location>
</feature>
<keyword evidence="14" id="KW-0449">Lipoprotein</keyword>
<evidence type="ECO:0000256" key="6">
    <source>
        <dbReference type="ARBA" id="ARBA00022692"/>
    </source>
</evidence>
<keyword evidence="10" id="KW-0626">Porin</keyword>
<dbReference type="GO" id="GO:0015159">
    <property type="term" value="F:polysaccharide transmembrane transporter activity"/>
    <property type="evidence" value="ECO:0007669"/>
    <property type="project" value="InterPro"/>
</dbReference>
<evidence type="ECO:0000256" key="11">
    <source>
        <dbReference type="ARBA" id="ARBA00023136"/>
    </source>
</evidence>
<dbReference type="InterPro" id="IPR049712">
    <property type="entry name" value="Poly_export"/>
</dbReference>
<keyword evidence="3" id="KW-0813">Transport</keyword>
<protein>
    <submittedName>
        <fullName evidence="19">Polysaccharide export protein EpsE</fullName>
    </submittedName>
</protein>
<comment type="similarity">
    <text evidence="2">Belongs to the BexD/CtrA/VexA family.</text>
</comment>
<dbReference type="Pfam" id="PF02563">
    <property type="entry name" value="Poly_export"/>
    <property type="match status" value="1"/>
</dbReference>
<organism evidence="19 20">
    <name type="scientific">Undibacterium parvum</name>
    <dbReference type="NCBI Taxonomy" id="401471"/>
    <lineage>
        <taxon>Bacteria</taxon>
        <taxon>Pseudomonadati</taxon>
        <taxon>Pseudomonadota</taxon>
        <taxon>Betaproteobacteria</taxon>
        <taxon>Burkholderiales</taxon>
        <taxon>Oxalobacteraceae</taxon>
        <taxon>Undibacterium</taxon>
    </lineage>
</organism>
<dbReference type="GO" id="GO:0046930">
    <property type="term" value="C:pore complex"/>
    <property type="evidence" value="ECO:0007669"/>
    <property type="project" value="UniProtKB-KW"/>
</dbReference>
<evidence type="ECO:0000259" key="16">
    <source>
        <dbReference type="Pfam" id="PF02563"/>
    </source>
</evidence>
<keyword evidence="13" id="KW-0998">Cell outer membrane</keyword>
<evidence type="ECO:0000256" key="2">
    <source>
        <dbReference type="ARBA" id="ARBA00009450"/>
    </source>
</evidence>
<evidence type="ECO:0000256" key="4">
    <source>
        <dbReference type="ARBA" id="ARBA00022452"/>
    </source>
</evidence>
<dbReference type="NCBIfam" id="TIGR03028">
    <property type="entry name" value="EpsE"/>
    <property type="match status" value="1"/>
</dbReference>
<keyword evidence="5" id="KW-0762">Sugar transport</keyword>
<dbReference type="InterPro" id="IPR054765">
    <property type="entry name" value="SLBB_dom"/>
</dbReference>
<evidence type="ECO:0000256" key="3">
    <source>
        <dbReference type="ARBA" id="ARBA00022448"/>
    </source>
</evidence>
<feature type="domain" description="SLBB" evidence="18">
    <location>
        <begin position="103"/>
        <end position="183"/>
    </location>
</feature>
<evidence type="ECO:0000256" key="14">
    <source>
        <dbReference type="ARBA" id="ARBA00023288"/>
    </source>
</evidence>